<dbReference type="InterPro" id="IPR036388">
    <property type="entry name" value="WH-like_DNA-bd_sf"/>
</dbReference>
<dbReference type="InterPro" id="IPR014284">
    <property type="entry name" value="RNA_pol_sigma-70_dom"/>
</dbReference>
<reference evidence="8 9" key="1">
    <citation type="journal article" date="2015" name="Nature">
        <title>rRNA introns, odd ribosomes, and small enigmatic genomes across a large radiation of phyla.</title>
        <authorList>
            <person name="Brown C.T."/>
            <person name="Hug L.A."/>
            <person name="Thomas B.C."/>
            <person name="Sharon I."/>
            <person name="Castelle C.J."/>
            <person name="Singh A."/>
            <person name="Wilkins M.J."/>
            <person name="Williams K.H."/>
            <person name="Banfield J.F."/>
        </authorList>
    </citation>
    <scope>NUCLEOTIDE SEQUENCE [LARGE SCALE GENOMIC DNA]</scope>
</reference>
<dbReference type="Proteomes" id="UP000034406">
    <property type="component" value="Unassembled WGS sequence"/>
</dbReference>
<dbReference type="InterPro" id="IPR007627">
    <property type="entry name" value="RNA_pol_sigma70_r2"/>
</dbReference>
<dbReference type="Pfam" id="PF04542">
    <property type="entry name" value="Sigma70_r2"/>
    <property type="match status" value="1"/>
</dbReference>
<dbReference type="SUPFAM" id="SSF88659">
    <property type="entry name" value="Sigma3 and sigma4 domains of RNA polymerase sigma factors"/>
    <property type="match status" value="1"/>
</dbReference>
<dbReference type="PANTHER" id="PTHR43133:SF8">
    <property type="entry name" value="RNA POLYMERASE SIGMA FACTOR HI_1459-RELATED"/>
    <property type="match status" value="1"/>
</dbReference>
<evidence type="ECO:0000259" key="6">
    <source>
        <dbReference type="Pfam" id="PF04542"/>
    </source>
</evidence>
<proteinExistence type="inferred from homology"/>
<dbReference type="GO" id="GO:0016987">
    <property type="term" value="F:sigma factor activity"/>
    <property type="evidence" value="ECO:0007669"/>
    <property type="project" value="UniProtKB-KW"/>
</dbReference>
<dbReference type="STRING" id="1618490.US90_C0001G0040"/>
<gene>
    <name evidence="8" type="ORF">US90_C0001G0040</name>
</gene>
<keyword evidence="3" id="KW-0731">Sigma factor</keyword>
<evidence type="ECO:0000259" key="7">
    <source>
        <dbReference type="Pfam" id="PF08281"/>
    </source>
</evidence>
<name>A0A0G0K8D4_9BACT</name>
<protein>
    <submittedName>
        <fullName evidence="8">RNA polymerase sigma factor</fullName>
    </submittedName>
</protein>
<dbReference type="SUPFAM" id="SSF88946">
    <property type="entry name" value="Sigma2 domain of RNA polymerase sigma factors"/>
    <property type="match status" value="1"/>
</dbReference>
<dbReference type="InterPro" id="IPR013325">
    <property type="entry name" value="RNA_pol_sigma_r2"/>
</dbReference>
<dbReference type="AlphaFoldDB" id="A0A0G0K8D4"/>
<keyword evidence="2" id="KW-0805">Transcription regulation</keyword>
<accession>A0A0G0K8D4</accession>
<feature type="domain" description="RNA polymerase sigma-70 region 2" evidence="6">
    <location>
        <begin position="4"/>
        <end position="70"/>
    </location>
</feature>
<dbReference type="PANTHER" id="PTHR43133">
    <property type="entry name" value="RNA POLYMERASE ECF-TYPE SIGMA FACTO"/>
    <property type="match status" value="1"/>
</dbReference>
<dbReference type="InterPro" id="IPR013324">
    <property type="entry name" value="RNA_pol_sigma_r3/r4-like"/>
</dbReference>
<evidence type="ECO:0000256" key="3">
    <source>
        <dbReference type="ARBA" id="ARBA00023082"/>
    </source>
</evidence>
<dbReference type="EMBL" id="LBUT01000001">
    <property type="protein sequence ID" value="KKQ71710.1"/>
    <property type="molecule type" value="Genomic_DNA"/>
</dbReference>
<evidence type="ECO:0000313" key="9">
    <source>
        <dbReference type="Proteomes" id="UP000034406"/>
    </source>
</evidence>
<evidence type="ECO:0000313" key="8">
    <source>
        <dbReference type="EMBL" id="KKQ71710.1"/>
    </source>
</evidence>
<sequence length="170" mass="20083">MEELYKKYYFSIKKYISKKLDDEGLVEELTNDVLLAAFNSYPSFNKKSSEFSWICSIANHKVIDYYRKKKIKTVLFSSNPIFEEVADKALNPERDALKNELKKEIKKTFSELSEGYRKILRLKYVDGLKIAEIAKILEVSVKAVESRLIRAKQKFKKEWNYDQKEGKKNF</sequence>
<keyword evidence="4" id="KW-0238">DNA-binding</keyword>
<comment type="similarity">
    <text evidence="1">Belongs to the sigma-70 factor family. ECF subfamily.</text>
</comment>
<dbReference type="CDD" id="cd06171">
    <property type="entry name" value="Sigma70_r4"/>
    <property type="match status" value="1"/>
</dbReference>
<organism evidence="8 9">
    <name type="scientific">Candidatus Shapirobacteria bacterium GW2011_GWE2_38_30</name>
    <dbReference type="NCBI Taxonomy" id="1618490"/>
    <lineage>
        <taxon>Bacteria</taxon>
        <taxon>Candidatus Shapironibacteriota</taxon>
    </lineage>
</organism>
<dbReference type="InterPro" id="IPR013249">
    <property type="entry name" value="RNA_pol_sigma70_r4_t2"/>
</dbReference>
<evidence type="ECO:0000256" key="1">
    <source>
        <dbReference type="ARBA" id="ARBA00010641"/>
    </source>
</evidence>
<dbReference type="GO" id="GO:0006352">
    <property type="term" value="P:DNA-templated transcription initiation"/>
    <property type="evidence" value="ECO:0007669"/>
    <property type="project" value="InterPro"/>
</dbReference>
<keyword evidence="5" id="KW-0804">Transcription</keyword>
<dbReference type="Pfam" id="PF08281">
    <property type="entry name" value="Sigma70_r4_2"/>
    <property type="match status" value="1"/>
</dbReference>
<dbReference type="Gene3D" id="1.10.10.10">
    <property type="entry name" value="Winged helix-like DNA-binding domain superfamily/Winged helix DNA-binding domain"/>
    <property type="match status" value="1"/>
</dbReference>
<evidence type="ECO:0000256" key="4">
    <source>
        <dbReference type="ARBA" id="ARBA00023125"/>
    </source>
</evidence>
<feature type="domain" description="RNA polymerase sigma factor 70 region 4 type 2" evidence="7">
    <location>
        <begin position="104"/>
        <end position="154"/>
    </location>
</feature>
<dbReference type="NCBIfam" id="TIGR02937">
    <property type="entry name" value="sigma70-ECF"/>
    <property type="match status" value="1"/>
</dbReference>
<evidence type="ECO:0000256" key="2">
    <source>
        <dbReference type="ARBA" id="ARBA00023015"/>
    </source>
</evidence>
<dbReference type="GO" id="GO:0003677">
    <property type="term" value="F:DNA binding"/>
    <property type="evidence" value="ECO:0007669"/>
    <property type="project" value="UniProtKB-KW"/>
</dbReference>
<evidence type="ECO:0000256" key="5">
    <source>
        <dbReference type="ARBA" id="ARBA00023163"/>
    </source>
</evidence>
<dbReference type="InterPro" id="IPR039425">
    <property type="entry name" value="RNA_pol_sigma-70-like"/>
</dbReference>
<dbReference type="Gene3D" id="1.10.1740.10">
    <property type="match status" value="1"/>
</dbReference>
<comment type="caution">
    <text evidence="8">The sequence shown here is derived from an EMBL/GenBank/DDBJ whole genome shotgun (WGS) entry which is preliminary data.</text>
</comment>